<name>A0A8S2FXF2_9BILA</name>
<dbReference type="GO" id="GO:0008270">
    <property type="term" value="F:zinc ion binding"/>
    <property type="evidence" value="ECO:0007669"/>
    <property type="project" value="InterPro"/>
</dbReference>
<dbReference type="Gene3D" id="2.60.40.1910">
    <property type="match status" value="1"/>
</dbReference>
<dbReference type="Proteomes" id="UP000682733">
    <property type="component" value="Unassembled WGS sequence"/>
</dbReference>
<dbReference type="SUPFAM" id="SSF55486">
    <property type="entry name" value="Metalloproteases ('zincins'), catalytic domain"/>
    <property type="match status" value="1"/>
</dbReference>
<dbReference type="PANTHER" id="PTHR11533">
    <property type="entry name" value="PROTEASE M1 ZINC METALLOPROTEASE"/>
    <property type="match status" value="1"/>
</dbReference>
<dbReference type="InterPro" id="IPR027268">
    <property type="entry name" value="Peptidase_M4/M1_CTD_sf"/>
</dbReference>
<dbReference type="GO" id="GO:0006508">
    <property type="term" value="P:proteolysis"/>
    <property type="evidence" value="ECO:0007669"/>
    <property type="project" value="TreeGrafter"/>
</dbReference>
<comment type="caution">
    <text evidence="2">The sequence shown here is derived from an EMBL/GenBank/DDBJ whole genome shotgun (WGS) entry which is preliminary data.</text>
</comment>
<dbReference type="Gene3D" id="1.10.390.10">
    <property type="entry name" value="Neutral Protease Domain 2"/>
    <property type="match status" value="1"/>
</dbReference>
<protein>
    <recommendedName>
        <fullName evidence="1">Peptidase M1 membrane alanine aminopeptidase domain-containing protein</fullName>
    </recommendedName>
</protein>
<feature type="non-terminal residue" evidence="2">
    <location>
        <position position="1"/>
    </location>
</feature>
<dbReference type="Proteomes" id="UP000677228">
    <property type="component" value="Unassembled WGS sequence"/>
</dbReference>
<gene>
    <name evidence="2" type="ORF">OVA965_LOCUS41097</name>
    <name evidence="3" type="ORF">TMI583_LOCUS42661</name>
</gene>
<sequence length="184" mass="21160">DHIYPEYDIWTQFVASTLADCMIPDALRNSHPIEMPISKASEIDEIFDEISYEKGSSIIRLLHSYIGNEAFQKGLSNYLKEYAYRNTITDNLWQHLSKTAQNKPVSEVLSTWTKQMGYPLLTVSQEQQGNNRVLTVEQSRFLADGSVDDENLLWKIPITICTKSNPNEIVHQVFLNGEKKKQYS</sequence>
<accession>A0A8S2FXF2</accession>
<dbReference type="GO" id="GO:0005737">
    <property type="term" value="C:cytoplasm"/>
    <property type="evidence" value="ECO:0007669"/>
    <property type="project" value="TreeGrafter"/>
</dbReference>
<feature type="domain" description="Peptidase M1 membrane alanine aminopeptidase" evidence="1">
    <location>
        <begin position="1"/>
        <end position="112"/>
    </location>
</feature>
<evidence type="ECO:0000259" key="1">
    <source>
        <dbReference type="Pfam" id="PF01433"/>
    </source>
</evidence>
<dbReference type="PANTHER" id="PTHR11533:SF174">
    <property type="entry name" value="PUROMYCIN-SENSITIVE AMINOPEPTIDASE-RELATED"/>
    <property type="match status" value="1"/>
</dbReference>
<dbReference type="Pfam" id="PF01433">
    <property type="entry name" value="Peptidase_M1"/>
    <property type="match status" value="1"/>
</dbReference>
<dbReference type="EMBL" id="CAJOBA010069564">
    <property type="protein sequence ID" value="CAF4383453.1"/>
    <property type="molecule type" value="Genomic_DNA"/>
</dbReference>
<dbReference type="EMBL" id="CAJNOK010046415">
    <property type="protein sequence ID" value="CAF1583309.1"/>
    <property type="molecule type" value="Genomic_DNA"/>
</dbReference>
<dbReference type="GO" id="GO:0005615">
    <property type="term" value="C:extracellular space"/>
    <property type="evidence" value="ECO:0007669"/>
    <property type="project" value="TreeGrafter"/>
</dbReference>
<dbReference type="GO" id="GO:0043171">
    <property type="term" value="P:peptide catabolic process"/>
    <property type="evidence" value="ECO:0007669"/>
    <property type="project" value="TreeGrafter"/>
</dbReference>
<dbReference type="GO" id="GO:0042277">
    <property type="term" value="F:peptide binding"/>
    <property type="evidence" value="ECO:0007669"/>
    <property type="project" value="TreeGrafter"/>
</dbReference>
<organism evidence="2 4">
    <name type="scientific">Didymodactylos carnosus</name>
    <dbReference type="NCBI Taxonomy" id="1234261"/>
    <lineage>
        <taxon>Eukaryota</taxon>
        <taxon>Metazoa</taxon>
        <taxon>Spiralia</taxon>
        <taxon>Gnathifera</taxon>
        <taxon>Rotifera</taxon>
        <taxon>Eurotatoria</taxon>
        <taxon>Bdelloidea</taxon>
        <taxon>Philodinida</taxon>
        <taxon>Philodinidae</taxon>
        <taxon>Didymodactylos</taxon>
    </lineage>
</organism>
<evidence type="ECO:0000313" key="4">
    <source>
        <dbReference type="Proteomes" id="UP000677228"/>
    </source>
</evidence>
<dbReference type="GO" id="GO:0070006">
    <property type="term" value="F:metalloaminopeptidase activity"/>
    <property type="evidence" value="ECO:0007669"/>
    <property type="project" value="TreeGrafter"/>
</dbReference>
<proteinExistence type="predicted"/>
<dbReference type="GO" id="GO:0016020">
    <property type="term" value="C:membrane"/>
    <property type="evidence" value="ECO:0007669"/>
    <property type="project" value="TreeGrafter"/>
</dbReference>
<dbReference type="InterPro" id="IPR050344">
    <property type="entry name" value="Peptidase_M1_aminopeptidases"/>
</dbReference>
<evidence type="ECO:0000313" key="3">
    <source>
        <dbReference type="EMBL" id="CAF4383453.1"/>
    </source>
</evidence>
<evidence type="ECO:0000313" key="2">
    <source>
        <dbReference type="EMBL" id="CAF1583309.1"/>
    </source>
</evidence>
<dbReference type="InterPro" id="IPR014782">
    <property type="entry name" value="Peptidase_M1_dom"/>
</dbReference>
<dbReference type="AlphaFoldDB" id="A0A8S2FXF2"/>
<reference evidence="2" key="1">
    <citation type="submission" date="2021-02" db="EMBL/GenBank/DDBJ databases">
        <authorList>
            <person name="Nowell W R."/>
        </authorList>
    </citation>
    <scope>NUCLEOTIDE SEQUENCE</scope>
</reference>